<evidence type="ECO:0000313" key="10">
    <source>
        <dbReference type="EMBL" id="QCO57317.1"/>
    </source>
</evidence>
<evidence type="ECO:0000313" key="6">
    <source>
        <dbReference type="EMBL" id="QCO55357.1"/>
    </source>
</evidence>
<dbReference type="KEGG" id="pseb:EOK75_16630"/>
<evidence type="ECO:0000313" key="2">
    <source>
        <dbReference type="EMBL" id="QCO54651.1"/>
    </source>
</evidence>
<dbReference type="KEGG" id="pseb:EOK75_05855"/>
<proteinExistence type="predicted"/>
<dbReference type="EMBL" id="CP039965">
    <property type="protein sequence ID" value="QCO56914.1"/>
    <property type="molecule type" value="Genomic_DNA"/>
</dbReference>
<dbReference type="EMBL" id="CP039964">
    <property type="protein sequence ID" value="QCO55357.1"/>
    <property type="molecule type" value="Genomic_DNA"/>
</dbReference>
<evidence type="ECO:0000313" key="3">
    <source>
        <dbReference type="EMBL" id="QCO55341.1"/>
    </source>
</evidence>
<dbReference type="KEGG" id="pseb:EOK75_01790"/>
<dbReference type="KEGG" id="pseb:EOK75_14020"/>
<evidence type="ECO:0000313" key="12">
    <source>
        <dbReference type="Proteomes" id="UP000298631"/>
    </source>
</evidence>
<dbReference type="KEGG" id="pseb:EOK75_16390"/>
<keyword evidence="12" id="KW-1185">Reference proteome</keyword>
<dbReference type="KEGG" id="pseb:EOK75_05955"/>
<dbReference type="PANTHER" id="PTHR46889:SF4">
    <property type="entry name" value="TRANSPOSASE INSO FOR INSERTION SEQUENCE ELEMENT IS911B-RELATED"/>
    <property type="match status" value="1"/>
</dbReference>
<dbReference type="KEGG" id="pseb:EOK75_06765"/>
<dbReference type="Pfam" id="PF00665">
    <property type="entry name" value="rve"/>
    <property type="match status" value="1"/>
</dbReference>
<evidence type="ECO:0000259" key="1">
    <source>
        <dbReference type="PROSITE" id="PS50994"/>
    </source>
</evidence>
<evidence type="ECO:0000313" key="9">
    <source>
        <dbReference type="EMBL" id="QCO56914.1"/>
    </source>
</evidence>
<dbReference type="EMBL" id="CP039964">
    <property type="protein sequence ID" value="QCO55481.1"/>
    <property type="molecule type" value="Genomic_DNA"/>
</dbReference>
<evidence type="ECO:0000313" key="8">
    <source>
        <dbReference type="EMBL" id="QCO55481.1"/>
    </source>
</evidence>
<dbReference type="GO" id="GO:0015074">
    <property type="term" value="P:DNA integration"/>
    <property type="evidence" value="ECO:0007669"/>
    <property type="project" value="InterPro"/>
</dbReference>
<dbReference type="PROSITE" id="PS50994">
    <property type="entry name" value="INTEGRASE"/>
    <property type="match status" value="1"/>
</dbReference>
<dbReference type="EMBL" id="CP039964">
    <property type="protein sequence ID" value="QCO55355.1"/>
    <property type="molecule type" value="Genomic_DNA"/>
</dbReference>
<dbReference type="InterPro" id="IPR036397">
    <property type="entry name" value="RNaseH_sf"/>
</dbReference>
<dbReference type="InterPro" id="IPR036388">
    <property type="entry name" value="WH-like_DNA-bd_sf"/>
</dbReference>
<dbReference type="InterPro" id="IPR025948">
    <property type="entry name" value="HTH-like_dom"/>
</dbReference>
<dbReference type="Pfam" id="PF13333">
    <property type="entry name" value="rve_2"/>
    <property type="match status" value="1"/>
</dbReference>
<dbReference type="OrthoDB" id="9803878at2"/>
<dbReference type="SUPFAM" id="SSF53098">
    <property type="entry name" value="Ribonuclease H-like"/>
    <property type="match status" value="1"/>
</dbReference>
<accession>A0A4P8ECR2</accession>
<dbReference type="InterPro" id="IPR012337">
    <property type="entry name" value="RNaseH-like_sf"/>
</dbReference>
<dbReference type="SUPFAM" id="SSF46689">
    <property type="entry name" value="Homeodomain-like"/>
    <property type="match status" value="1"/>
</dbReference>
<dbReference type="AlphaFoldDB" id="A0A4P8ECR2"/>
<dbReference type="Gene3D" id="1.10.10.10">
    <property type="entry name" value="Winged helix-like DNA-binding domain superfamily/Winged helix DNA-binding domain"/>
    <property type="match status" value="1"/>
</dbReference>
<dbReference type="GO" id="GO:0003676">
    <property type="term" value="F:nucleic acid binding"/>
    <property type="evidence" value="ECO:0007669"/>
    <property type="project" value="InterPro"/>
</dbReference>
<keyword evidence="9" id="KW-0614">Plasmid</keyword>
<name>A0A4P8ECR2_9RHOB</name>
<feature type="domain" description="Integrase catalytic" evidence="1">
    <location>
        <begin position="236"/>
        <end position="401"/>
    </location>
</feature>
<dbReference type="PANTHER" id="PTHR46889">
    <property type="entry name" value="TRANSPOSASE INSF FOR INSERTION SEQUENCE IS3B-RELATED"/>
    <property type="match status" value="1"/>
</dbReference>
<dbReference type="NCBIfam" id="NF033516">
    <property type="entry name" value="transpos_IS3"/>
    <property type="match status" value="1"/>
</dbReference>
<dbReference type="EMBL" id="CP039965">
    <property type="protein sequence ID" value="QCO57353.1"/>
    <property type="molecule type" value="Genomic_DNA"/>
</dbReference>
<reference evidence="2 12" key="1">
    <citation type="submission" date="2019-05" db="EMBL/GenBank/DDBJ databases">
        <title>Pseudorhodobacter turbinis sp. nov., isolated from the gut of the Korean turban shell.</title>
        <authorList>
            <person name="Jeong Y.-S."/>
            <person name="Kang W.-R."/>
            <person name="Bae J.-W."/>
        </authorList>
    </citation>
    <scope>NUCLEOTIDE SEQUENCE [LARGE SCALE GENOMIC DNA]</scope>
    <source>
        <strain evidence="2 12">S12M18</strain>
        <plasmid evidence="9 12">unnamed1</plasmid>
    </source>
</reference>
<dbReference type="KEGG" id="pseb:EOK75_06615"/>
<protein>
    <submittedName>
        <fullName evidence="2">IS3 family transposase</fullName>
    </submittedName>
</protein>
<evidence type="ECO:0000313" key="7">
    <source>
        <dbReference type="EMBL" id="QCO55456.1"/>
    </source>
</evidence>
<evidence type="ECO:0000313" key="5">
    <source>
        <dbReference type="EMBL" id="QCO55355.1"/>
    </source>
</evidence>
<evidence type="ECO:0000313" key="4">
    <source>
        <dbReference type="EMBL" id="QCO55352.1"/>
    </source>
</evidence>
<dbReference type="EMBL" id="CP039964">
    <property type="protein sequence ID" value="QCO55341.1"/>
    <property type="molecule type" value="Genomic_DNA"/>
</dbReference>
<dbReference type="InterPro" id="IPR048020">
    <property type="entry name" value="Transpos_IS3"/>
</dbReference>
<gene>
    <name evidence="2" type="ORF">EOK75_01790</name>
    <name evidence="3" type="ORF">EOK75_05855</name>
    <name evidence="4" type="ORF">EOK75_05930</name>
    <name evidence="5" type="ORF">EOK75_05945</name>
    <name evidence="6" type="ORF">EOK75_05955</name>
    <name evidence="7" type="ORF">EOK75_06615</name>
    <name evidence="8" type="ORF">EOK75_06765</name>
    <name evidence="9" type="ORF">EOK75_14020</name>
    <name evidence="10" type="ORF">EOK75_16390</name>
    <name evidence="11" type="ORF">EOK75_16630</name>
</gene>
<evidence type="ECO:0000313" key="11">
    <source>
        <dbReference type="EMBL" id="QCO57353.1"/>
    </source>
</evidence>
<dbReference type="Gene3D" id="3.30.420.10">
    <property type="entry name" value="Ribonuclease H-like superfamily/Ribonuclease H"/>
    <property type="match status" value="1"/>
</dbReference>
<dbReference type="EMBL" id="CP039964">
    <property type="protein sequence ID" value="QCO55456.1"/>
    <property type="molecule type" value="Genomic_DNA"/>
</dbReference>
<dbReference type="EMBL" id="CP039964">
    <property type="protein sequence ID" value="QCO54651.1"/>
    <property type="molecule type" value="Genomic_DNA"/>
</dbReference>
<dbReference type="EMBL" id="CP039964">
    <property type="protein sequence ID" value="QCO55352.1"/>
    <property type="molecule type" value="Genomic_DNA"/>
</dbReference>
<dbReference type="Pfam" id="PF13276">
    <property type="entry name" value="HTH_21"/>
    <property type="match status" value="1"/>
</dbReference>
<dbReference type="RefSeq" id="WP_137192325.1">
    <property type="nucleotide sequence ID" value="NZ_CP039964.1"/>
</dbReference>
<dbReference type="KEGG" id="pseb:EOK75_05930"/>
<dbReference type="KEGG" id="pseb:EOK75_05945"/>
<dbReference type="InterPro" id="IPR009057">
    <property type="entry name" value="Homeodomain-like_sf"/>
</dbReference>
<sequence>MTQRKHIPSYTAEFRARGVRLFNEQRSEYRSDNAAYQAIAPKLGCAPDSLRGWCRQSERDAGARNGPTCEEKARIKELEREVRELRQANEILKKASAYFCSGGTRPPVQEMISFIEDYRTDFGVGSICKILRVAPSSYYANSAIRRDPRLASNRARQDVTDSVEIRRVHDESRGRYGARKVWHQLRRESKDIARCTVERLMKVMGLQGVVRGKPVITTNPDASQPCPDDKVNREFKAQSPNQLWVSDFTYVSTWQGMVYVAFVVDVFSRRIVGWRVSTSMTTAFVLDALNQAICQRSPEKGGGLIHHSDRGSQYLSIKYTERLADAGIDPSVGTVGDSYDNALAESIIGLFKTEVTKLLGPWKSMGQLEWETLKWVDWYNTKRLHSAIGYVTPHEAEEMFYATLNPNEKAA</sequence>
<dbReference type="InterPro" id="IPR001584">
    <property type="entry name" value="Integrase_cat-core"/>
</dbReference>
<dbReference type="EMBL" id="CP039965">
    <property type="protein sequence ID" value="QCO57317.1"/>
    <property type="molecule type" value="Genomic_DNA"/>
</dbReference>
<geneLocation type="plasmid" evidence="9 12">
    <name>unnamed1</name>
</geneLocation>
<dbReference type="InterPro" id="IPR050900">
    <property type="entry name" value="Transposase_IS3/IS150/IS904"/>
</dbReference>
<dbReference type="Proteomes" id="UP000298631">
    <property type="component" value="Chromosome"/>
</dbReference>
<dbReference type="Proteomes" id="UP000298631">
    <property type="component" value="Plasmid unnamed1"/>
</dbReference>
<organism evidence="2 12">
    <name type="scientific">Pseudorhodobacter turbinis</name>
    <dbReference type="NCBI Taxonomy" id="2500533"/>
    <lineage>
        <taxon>Bacteria</taxon>
        <taxon>Pseudomonadati</taxon>
        <taxon>Pseudomonadota</taxon>
        <taxon>Alphaproteobacteria</taxon>
        <taxon>Rhodobacterales</taxon>
        <taxon>Paracoccaceae</taxon>
        <taxon>Pseudorhodobacter</taxon>
    </lineage>
</organism>